<evidence type="ECO:0000256" key="10">
    <source>
        <dbReference type="ARBA" id="ARBA00022840"/>
    </source>
</evidence>
<dbReference type="CDD" id="cd17754">
    <property type="entry name" value="MCM3"/>
    <property type="match status" value="1"/>
</dbReference>
<sequence>MATDVVDDREMREAQRDYLDFLDDDQDQGIYQSKVRDMIGENKARLTVNINDLRRRNEARAAKLMSNAFEELLAFQRALKDVVASVDATYAKQYEEFFIALEGSFGSRHVTPRTLTSRLLGSMVCVEGIITKCSLVRPKVVRSVHYCPATKKTMERKYTDMTSLDAFPSSAVYPTKDEENNPLETEFGLSIYKDHQTITVQEMPEKAPAGQLPRSVDIILDNDLVDVVKPGDRVQVIGTYRCLPGKKGGFTSGTFRTIMIACHVKQMSKEVSPNFSAGDVAKIRNFSLSRSIDVFDQLAHSLAPSIHGHEYIKKAILCMLLGGVEKVLENGSRIRGDINVLLIGDPSVAKSQLLRYVLHTAPRAIPTTGRGSSGVGLTAAVTTDQETGERRLEAGAMVLADRGVVCIDEFDKMSDMDRTAIHEVMEQGRVTIAKAGIHARLNARCSVLAAANPVYGRYDQYKTPMENIGLQDSLLSRFDLLFIVLDQMDAEQDREISDHVLRMHRYRDPREQEGAAMALGGTVDVLATEDPDAVVEEDEELQIYEKHNNLLHGSKRKKDKIVSKEFMRKYIHIAKSVTPVLTGEAANHIAEEYSRLRGQEQLAADIARTSPVTARTLETMIRLSTAHAKARMSKAVELEDSEVAVELVQFAYFKKVLEKEKKRSRPERDSGSEEEDEETSTQRPQSQRPQRKRGRQGSQGSEAYSPYDFSEEQEVPEIQAGTHKAAKQPREEEPMDATSQADDSELSAERMKDFKSSLFAVFQSAHAQSVKMKTLVDDINKESKVGFTEPEVRAALTRMQDDNQVMVADDIIFLI</sequence>
<evidence type="ECO:0000259" key="15">
    <source>
        <dbReference type="PROSITE" id="PS50051"/>
    </source>
</evidence>
<evidence type="ECO:0000256" key="3">
    <source>
        <dbReference type="ARBA" id="ARBA00008010"/>
    </source>
</evidence>
<dbReference type="EMBL" id="JAGKHQ010000009">
    <property type="protein sequence ID" value="KAG7508832.1"/>
    <property type="molecule type" value="Genomic_DNA"/>
</dbReference>
<reference evidence="16 17" key="1">
    <citation type="journal article" date="2021" name="Sci. Rep.">
        <title>Chromosome anchoring in Senegalese sole (Solea senegalensis) reveals sex-associated markers and genome rearrangements in flatfish.</title>
        <authorList>
            <person name="Guerrero-Cozar I."/>
            <person name="Gomez-Garrido J."/>
            <person name="Berbel C."/>
            <person name="Martinez-Blanch J.F."/>
            <person name="Alioto T."/>
            <person name="Claros M.G."/>
            <person name="Gagnaire P.A."/>
            <person name="Manchado M."/>
        </authorList>
    </citation>
    <scope>NUCLEOTIDE SEQUENCE [LARGE SCALE GENOMIC DNA]</scope>
    <source>
        <strain evidence="16">Sse05_10M</strain>
    </source>
</reference>
<gene>
    <name evidence="16" type="ORF">JOB18_025482</name>
</gene>
<keyword evidence="6" id="KW-0235">DNA replication</keyword>
<dbReference type="GO" id="GO:0005634">
    <property type="term" value="C:nucleus"/>
    <property type="evidence" value="ECO:0007669"/>
    <property type="project" value="UniProtKB-SubCell"/>
</dbReference>
<evidence type="ECO:0000313" key="16">
    <source>
        <dbReference type="EMBL" id="KAG7508832.1"/>
    </source>
</evidence>
<dbReference type="InterPro" id="IPR027925">
    <property type="entry name" value="MCM_N"/>
</dbReference>
<dbReference type="FunFam" id="2.20.28.10:FF:000006">
    <property type="entry name" value="DNA helicase"/>
    <property type="match status" value="1"/>
</dbReference>
<keyword evidence="8" id="KW-0378">Hydrolase</keyword>
<dbReference type="PROSITE" id="PS00847">
    <property type="entry name" value="MCM_1"/>
    <property type="match status" value="1"/>
</dbReference>
<dbReference type="GO" id="GO:0005524">
    <property type="term" value="F:ATP binding"/>
    <property type="evidence" value="ECO:0007669"/>
    <property type="project" value="UniProtKB-KW"/>
</dbReference>
<dbReference type="SMART" id="SM00350">
    <property type="entry name" value="MCM"/>
    <property type="match status" value="1"/>
</dbReference>
<dbReference type="InterPro" id="IPR001208">
    <property type="entry name" value="MCM_dom"/>
</dbReference>
<dbReference type="GO" id="GO:0006271">
    <property type="term" value="P:DNA strand elongation involved in DNA replication"/>
    <property type="evidence" value="ECO:0007669"/>
    <property type="project" value="TreeGrafter"/>
</dbReference>
<feature type="region of interest" description="Disordered" evidence="14">
    <location>
        <begin position="659"/>
        <end position="748"/>
    </location>
</feature>
<organism evidence="16 17">
    <name type="scientific">Solea senegalensis</name>
    <name type="common">Senegalese sole</name>
    <dbReference type="NCBI Taxonomy" id="28829"/>
    <lineage>
        <taxon>Eukaryota</taxon>
        <taxon>Metazoa</taxon>
        <taxon>Chordata</taxon>
        <taxon>Craniata</taxon>
        <taxon>Vertebrata</taxon>
        <taxon>Euteleostomi</taxon>
        <taxon>Actinopterygii</taxon>
        <taxon>Neopterygii</taxon>
        <taxon>Teleostei</taxon>
        <taxon>Neoteleostei</taxon>
        <taxon>Acanthomorphata</taxon>
        <taxon>Carangaria</taxon>
        <taxon>Pleuronectiformes</taxon>
        <taxon>Pleuronectoidei</taxon>
        <taxon>Soleidae</taxon>
        <taxon>Solea</taxon>
    </lineage>
</organism>
<evidence type="ECO:0000256" key="12">
    <source>
        <dbReference type="ARBA" id="ARBA00023242"/>
    </source>
</evidence>
<evidence type="ECO:0000313" key="17">
    <source>
        <dbReference type="Proteomes" id="UP000693946"/>
    </source>
</evidence>
<comment type="subcellular location">
    <subcellularLocation>
        <location evidence="2">Chromosome</location>
    </subcellularLocation>
    <subcellularLocation>
        <location evidence="1">Nucleus</location>
    </subcellularLocation>
</comment>
<evidence type="ECO:0000256" key="1">
    <source>
        <dbReference type="ARBA" id="ARBA00004123"/>
    </source>
</evidence>
<evidence type="ECO:0000256" key="6">
    <source>
        <dbReference type="ARBA" id="ARBA00022705"/>
    </source>
</evidence>
<dbReference type="Pfam" id="PF23191">
    <property type="entry name" value="WHD_MCM3_C"/>
    <property type="match status" value="1"/>
</dbReference>
<evidence type="ECO:0000256" key="13">
    <source>
        <dbReference type="ARBA" id="ARBA00023306"/>
    </source>
</evidence>
<dbReference type="PANTHER" id="PTHR11630:SF106">
    <property type="entry name" value="DNA REPLICATION LICENSING FACTOR MCM3"/>
    <property type="match status" value="1"/>
</dbReference>
<evidence type="ECO:0000256" key="14">
    <source>
        <dbReference type="SAM" id="MobiDB-lite"/>
    </source>
</evidence>
<dbReference type="PANTHER" id="PTHR11630">
    <property type="entry name" value="DNA REPLICATION LICENSING FACTOR MCM FAMILY MEMBER"/>
    <property type="match status" value="1"/>
</dbReference>
<proteinExistence type="inferred from homology"/>
<accession>A0AAV6RXI8</accession>
<dbReference type="InterPro" id="IPR003593">
    <property type="entry name" value="AAA+_ATPase"/>
</dbReference>
<dbReference type="GO" id="GO:0017116">
    <property type="term" value="F:single-stranded DNA helicase activity"/>
    <property type="evidence" value="ECO:0007669"/>
    <property type="project" value="TreeGrafter"/>
</dbReference>
<dbReference type="InterPro" id="IPR056575">
    <property type="entry name" value="WH_MCM3_C"/>
</dbReference>
<evidence type="ECO:0000256" key="4">
    <source>
        <dbReference type="ARBA" id="ARBA00012551"/>
    </source>
</evidence>
<dbReference type="GO" id="GO:0005694">
    <property type="term" value="C:chromosome"/>
    <property type="evidence" value="ECO:0007669"/>
    <property type="project" value="UniProtKB-SubCell"/>
</dbReference>
<dbReference type="Pfam" id="PF17207">
    <property type="entry name" value="MCM_OB"/>
    <property type="match status" value="1"/>
</dbReference>
<keyword evidence="5" id="KW-0158">Chromosome</keyword>
<keyword evidence="10" id="KW-0067">ATP-binding</keyword>
<keyword evidence="17" id="KW-1185">Reference proteome</keyword>
<dbReference type="Pfam" id="PF14551">
    <property type="entry name" value="MCM_N"/>
    <property type="match status" value="1"/>
</dbReference>
<evidence type="ECO:0000256" key="5">
    <source>
        <dbReference type="ARBA" id="ARBA00022454"/>
    </source>
</evidence>
<keyword evidence="12" id="KW-0539">Nucleus</keyword>
<dbReference type="InterPro" id="IPR033762">
    <property type="entry name" value="MCM_OB"/>
</dbReference>
<keyword evidence="13" id="KW-0131">Cell cycle</keyword>
<dbReference type="GO" id="GO:0016787">
    <property type="term" value="F:hydrolase activity"/>
    <property type="evidence" value="ECO:0007669"/>
    <property type="project" value="UniProtKB-KW"/>
</dbReference>
<dbReference type="PROSITE" id="PS50051">
    <property type="entry name" value="MCM_2"/>
    <property type="match status" value="1"/>
</dbReference>
<keyword evidence="9" id="KW-0347">Helicase</keyword>
<feature type="compositionally biased region" description="Basic and acidic residues" evidence="14">
    <location>
        <begin position="659"/>
        <end position="671"/>
    </location>
</feature>
<dbReference type="FunFam" id="3.30.1640.10:FF:000002">
    <property type="entry name" value="DNA helicase"/>
    <property type="match status" value="1"/>
</dbReference>
<comment type="caution">
    <text evidence="16">The sequence shown here is derived from an EMBL/GenBank/DDBJ whole genome shotgun (WGS) entry which is preliminary data.</text>
</comment>
<dbReference type="InterPro" id="IPR031327">
    <property type="entry name" value="MCM"/>
</dbReference>
<protein>
    <recommendedName>
        <fullName evidence="4">DNA helicase</fullName>
        <ecNumber evidence="4">3.6.4.12</ecNumber>
    </recommendedName>
</protein>
<evidence type="ECO:0000256" key="11">
    <source>
        <dbReference type="ARBA" id="ARBA00023125"/>
    </source>
</evidence>
<name>A0AAV6RXI8_SOLSE</name>
<dbReference type="GO" id="GO:1902975">
    <property type="term" value="P:mitotic DNA replication initiation"/>
    <property type="evidence" value="ECO:0007669"/>
    <property type="project" value="TreeGrafter"/>
</dbReference>
<dbReference type="AlphaFoldDB" id="A0AAV6RXI8"/>
<dbReference type="InterPro" id="IPR018525">
    <property type="entry name" value="MCM_CS"/>
</dbReference>
<comment type="similarity">
    <text evidence="3">Belongs to the MCM family.</text>
</comment>
<dbReference type="InterPro" id="IPR041562">
    <property type="entry name" value="MCM_lid"/>
</dbReference>
<keyword evidence="7" id="KW-0547">Nucleotide-binding</keyword>
<evidence type="ECO:0000256" key="8">
    <source>
        <dbReference type="ARBA" id="ARBA00022801"/>
    </source>
</evidence>
<dbReference type="GO" id="GO:0003697">
    <property type="term" value="F:single-stranded DNA binding"/>
    <property type="evidence" value="ECO:0007669"/>
    <property type="project" value="TreeGrafter"/>
</dbReference>
<dbReference type="Pfam" id="PF17855">
    <property type="entry name" value="MCM_lid"/>
    <property type="match status" value="1"/>
</dbReference>
<dbReference type="GO" id="GO:0000727">
    <property type="term" value="P:double-strand break repair via break-induced replication"/>
    <property type="evidence" value="ECO:0007669"/>
    <property type="project" value="TreeGrafter"/>
</dbReference>
<dbReference type="SMART" id="SM00382">
    <property type="entry name" value="AAA"/>
    <property type="match status" value="1"/>
</dbReference>
<dbReference type="EC" id="3.6.4.12" evidence="4"/>
<dbReference type="Proteomes" id="UP000693946">
    <property type="component" value="Linkage Group LG17"/>
</dbReference>
<evidence type="ECO:0000256" key="2">
    <source>
        <dbReference type="ARBA" id="ARBA00004286"/>
    </source>
</evidence>
<evidence type="ECO:0000256" key="9">
    <source>
        <dbReference type="ARBA" id="ARBA00022806"/>
    </source>
</evidence>
<evidence type="ECO:0000256" key="7">
    <source>
        <dbReference type="ARBA" id="ARBA00022741"/>
    </source>
</evidence>
<dbReference type="GO" id="GO:0042555">
    <property type="term" value="C:MCM complex"/>
    <property type="evidence" value="ECO:0007669"/>
    <property type="project" value="TreeGrafter"/>
</dbReference>
<dbReference type="Pfam" id="PF00493">
    <property type="entry name" value="MCM"/>
    <property type="match status" value="1"/>
</dbReference>
<keyword evidence="11" id="KW-0238">DNA-binding</keyword>
<feature type="domain" description="MCM C-terminal AAA(+) ATPase" evidence="15">
    <location>
        <begin position="294"/>
        <end position="500"/>
    </location>
</feature>